<proteinExistence type="predicted"/>
<dbReference type="Pfam" id="PF13577">
    <property type="entry name" value="SnoaL_4"/>
    <property type="match status" value="1"/>
</dbReference>
<reference evidence="2 3" key="1">
    <citation type="submission" date="2016-10" db="EMBL/GenBank/DDBJ databases">
        <authorList>
            <person name="de Groot N.N."/>
        </authorList>
    </citation>
    <scope>NUCLEOTIDE SEQUENCE [LARGE SCALE GENOMIC DNA]</scope>
    <source>
        <strain evidence="2 3">CGMCC 4.1859</strain>
    </source>
</reference>
<dbReference type="InterPro" id="IPR032710">
    <property type="entry name" value="NTF2-like_dom_sf"/>
</dbReference>
<dbReference type="EMBL" id="FNAX01000006">
    <property type="protein sequence ID" value="SDF13194.1"/>
    <property type="molecule type" value="Genomic_DNA"/>
</dbReference>
<organism evidence="2 3">
    <name type="scientific">Streptomyces griseoaurantiacus</name>
    <dbReference type="NCBI Taxonomy" id="68213"/>
    <lineage>
        <taxon>Bacteria</taxon>
        <taxon>Bacillati</taxon>
        <taxon>Actinomycetota</taxon>
        <taxon>Actinomycetes</taxon>
        <taxon>Kitasatosporales</taxon>
        <taxon>Streptomycetaceae</taxon>
        <taxon>Streptomyces</taxon>
        <taxon>Streptomyces aurantiacus group</taxon>
    </lineage>
</organism>
<evidence type="ECO:0000259" key="1">
    <source>
        <dbReference type="Pfam" id="PF13577"/>
    </source>
</evidence>
<gene>
    <name evidence="2" type="ORF">SAMN05216260_10675</name>
</gene>
<sequence length="136" mass="14134">MNAGSTDPGQVVAAYAHALDALDVPALEAVLTEDTTWTFTMPGPKVLGPVSGRAAVLDFVRAGHAAQSGTVRHHLGNVLLTAADAAGAEVRAYLLQTRNTGDGVRLLSTGVYTFGLRRDGAGWRIARLALALDNAL</sequence>
<dbReference type="CDD" id="cd00531">
    <property type="entry name" value="NTF2_like"/>
    <property type="match status" value="1"/>
</dbReference>
<protein>
    <submittedName>
        <fullName evidence="2">SnoaL-like domain-containing protein</fullName>
    </submittedName>
</protein>
<evidence type="ECO:0000313" key="3">
    <source>
        <dbReference type="Proteomes" id="UP000198614"/>
    </source>
</evidence>
<dbReference type="OrthoDB" id="7605094at2"/>
<dbReference type="SUPFAM" id="SSF54427">
    <property type="entry name" value="NTF2-like"/>
    <property type="match status" value="1"/>
</dbReference>
<dbReference type="Proteomes" id="UP000198614">
    <property type="component" value="Unassembled WGS sequence"/>
</dbReference>
<accession>A0A1G7IKX5</accession>
<feature type="domain" description="SnoaL-like" evidence="1">
    <location>
        <begin position="10"/>
        <end position="128"/>
    </location>
</feature>
<name>A0A1G7IKX5_9ACTN</name>
<dbReference type="Gene3D" id="3.10.450.50">
    <property type="match status" value="1"/>
</dbReference>
<dbReference type="AlphaFoldDB" id="A0A1G7IKX5"/>
<evidence type="ECO:0000313" key="2">
    <source>
        <dbReference type="EMBL" id="SDF13194.1"/>
    </source>
</evidence>
<dbReference type="InterPro" id="IPR037401">
    <property type="entry name" value="SnoaL-like"/>
</dbReference>